<proteinExistence type="predicted"/>
<protein>
    <submittedName>
        <fullName evidence="2">Putative histone-arginine methyltransferase 1.3</fullName>
    </submittedName>
</protein>
<dbReference type="EMBL" id="JAAIUW010000208">
    <property type="protein sequence ID" value="KAF7800711.1"/>
    <property type="molecule type" value="Genomic_DNA"/>
</dbReference>
<dbReference type="GO" id="GO:0008168">
    <property type="term" value="F:methyltransferase activity"/>
    <property type="evidence" value="ECO:0007669"/>
    <property type="project" value="UniProtKB-KW"/>
</dbReference>
<keyword evidence="3" id="KW-1185">Reference proteome</keyword>
<keyword evidence="2" id="KW-0489">Methyltransferase</keyword>
<gene>
    <name evidence="2" type="ORF">G2W53_044793</name>
</gene>
<dbReference type="OrthoDB" id="7848332at2759"/>
<evidence type="ECO:0000256" key="1">
    <source>
        <dbReference type="SAM" id="MobiDB-lite"/>
    </source>
</evidence>
<dbReference type="AlphaFoldDB" id="A0A834SD93"/>
<dbReference type="GO" id="GO:0032259">
    <property type="term" value="P:methylation"/>
    <property type="evidence" value="ECO:0007669"/>
    <property type="project" value="UniProtKB-KW"/>
</dbReference>
<comment type="caution">
    <text evidence="2">The sequence shown here is derived from an EMBL/GenBank/DDBJ whole genome shotgun (WGS) entry which is preliminary data.</text>
</comment>
<keyword evidence="2" id="KW-0808">Transferase</keyword>
<feature type="compositionally biased region" description="Basic residues" evidence="1">
    <location>
        <begin position="26"/>
        <end position="41"/>
    </location>
</feature>
<evidence type="ECO:0000313" key="2">
    <source>
        <dbReference type="EMBL" id="KAF7800711.1"/>
    </source>
</evidence>
<evidence type="ECO:0000313" key="3">
    <source>
        <dbReference type="Proteomes" id="UP000634136"/>
    </source>
</evidence>
<accession>A0A834SD93</accession>
<organism evidence="2 3">
    <name type="scientific">Senna tora</name>
    <dbReference type="NCBI Taxonomy" id="362788"/>
    <lineage>
        <taxon>Eukaryota</taxon>
        <taxon>Viridiplantae</taxon>
        <taxon>Streptophyta</taxon>
        <taxon>Embryophyta</taxon>
        <taxon>Tracheophyta</taxon>
        <taxon>Spermatophyta</taxon>
        <taxon>Magnoliopsida</taxon>
        <taxon>eudicotyledons</taxon>
        <taxon>Gunneridae</taxon>
        <taxon>Pentapetalae</taxon>
        <taxon>rosids</taxon>
        <taxon>fabids</taxon>
        <taxon>Fabales</taxon>
        <taxon>Fabaceae</taxon>
        <taxon>Caesalpinioideae</taxon>
        <taxon>Cassia clade</taxon>
        <taxon>Senna</taxon>
    </lineage>
</organism>
<feature type="compositionally biased region" description="Polar residues" evidence="1">
    <location>
        <begin position="1"/>
        <end position="17"/>
    </location>
</feature>
<reference evidence="2" key="1">
    <citation type="submission" date="2020-09" db="EMBL/GenBank/DDBJ databases">
        <title>Genome-Enabled Discovery of Anthraquinone Biosynthesis in Senna tora.</title>
        <authorList>
            <person name="Kang S.-H."/>
            <person name="Pandey R.P."/>
            <person name="Lee C.-M."/>
            <person name="Sim J.-S."/>
            <person name="Jeong J.-T."/>
            <person name="Choi B.-S."/>
            <person name="Jung M."/>
            <person name="Ginzburg D."/>
            <person name="Zhao K."/>
            <person name="Won S.Y."/>
            <person name="Oh T.-J."/>
            <person name="Yu Y."/>
            <person name="Kim N.-H."/>
            <person name="Lee O.R."/>
            <person name="Lee T.-H."/>
            <person name="Bashyal P."/>
            <person name="Kim T.-S."/>
            <person name="Lee W.-H."/>
            <person name="Kawkins C."/>
            <person name="Kim C.-K."/>
            <person name="Kim J.S."/>
            <person name="Ahn B.O."/>
            <person name="Rhee S.Y."/>
            <person name="Sohng J.K."/>
        </authorList>
    </citation>
    <scope>NUCLEOTIDE SEQUENCE</scope>
    <source>
        <tissue evidence="2">Leaf</tissue>
    </source>
</reference>
<name>A0A834SD93_9FABA</name>
<sequence>MPTLRSTSAVTSPTPLQSPLPDRRTSRPRRRGARFQARRRSRSEDDSTELYDSAGKCSLGLLSNWTTVGYLSSRAIFFFWKRKKLLRNNHSSILLYASVFGGHALCSWKGFASVRLDKLLAVTIDDIGKETFIMGGALDPFKRICSGISTIVLAEPYALYAIAGAKHIYAVEASVMAEYAQKLIVGNPTLGNELQ</sequence>
<dbReference type="Proteomes" id="UP000634136">
    <property type="component" value="Unassembled WGS sequence"/>
</dbReference>
<feature type="region of interest" description="Disordered" evidence="1">
    <location>
        <begin position="1"/>
        <end position="51"/>
    </location>
</feature>